<dbReference type="Pfam" id="PF25625">
    <property type="entry name" value="PH_NISCH_C"/>
    <property type="match status" value="1"/>
</dbReference>
<evidence type="ECO:0000256" key="5">
    <source>
        <dbReference type="SAM" id="MobiDB-lite"/>
    </source>
</evidence>
<feature type="domain" description="PX" evidence="6">
    <location>
        <begin position="1"/>
        <end position="88"/>
    </location>
</feature>
<evidence type="ECO:0000313" key="8">
    <source>
        <dbReference type="Proteomes" id="UP001209878"/>
    </source>
</evidence>
<dbReference type="PROSITE" id="PS51450">
    <property type="entry name" value="LRR"/>
    <property type="match status" value="3"/>
</dbReference>
<keyword evidence="4" id="KW-0677">Repeat</keyword>
<comment type="caution">
    <text evidence="7">The sequence shown here is derived from an EMBL/GenBank/DDBJ whole genome shotgun (WGS) entry which is preliminary data.</text>
</comment>
<evidence type="ECO:0000256" key="3">
    <source>
        <dbReference type="ARBA" id="ARBA00022614"/>
    </source>
</evidence>
<dbReference type="Pfam" id="PF23142">
    <property type="entry name" value="PH_PLEKHM2"/>
    <property type="match status" value="1"/>
</dbReference>
<dbReference type="SMART" id="SM00369">
    <property type="entry name" value="LRR_TYP"/>
    <property type="match status" value="4"/>
</dbReference>
<dbReference type="InterPro" id="IPR057714">
    <property type="entry name" value="PH_NISCH_C"/>
</dbReference>
<dbReference type="PROSITE" id="PS50195">
    <property type="entry name" value="PX"/>
    <property type="match status" value="1"/>
</dbReference>
<feature type="compositionally biased region" description="Polar residues" evidence="5">
    <location>
        <begin position="537"/>
        <end position="546"/>
    </location>
</feature>
<dbReference type="SMART" id="SM00365">
    <property type="entry name" value="LRR_SD22"/>
    <property type="match status" value="4"/>
</dbReference>
<feature type="compositionally biased region" description="Basic residues" evidence="5">
    <location>
        <begin position="423"/>
        <end position="433"/>
    </location>
</feature>
<feature type="compositionally biased region" description="Low complexity" evidence="5">
    <location>
        <begin position="1040"/>
        <end position="1050"/>
    </location>
</feature>
<feature type="region of interest" description="Disordered" evidence="5">
    <location>
        <begin position="616"/>
        <end position="637"/>
    </location>
</feature>
<feature type="compositionally biased region" description="Gly residues" evidence="5">
    <location>
        <begin position="998"/>
        <end position="1007"/>
    </location>
</feature>
<keyword evidence="3" id="KW-0433">Leucine-rich repeat</keyword>
<dbReference type="PANTHER" id="PTHR15454:SF35">
    <property type="entry name" value="NISCHARIN"/>
    <property type="match status" value="1"/>
</dbReference>
<dbReference type="GO" id="GO:0035091">
    <property type="term" value="F:phosphatidylinositol binding"/>
    <property type="evidence" value="ECO:0007669"/>
    <property type="project" value="InterPro"/>
</dbReference>
<proteinExistence type="predicted"/>
<gene>
    <name evidence="7" type="ORF">NP493_1g00053</name>
</gene>
<keyword evidence="8" id="KW-1185">Reference proteome</keyword>
<feature type="region of interest" description="Disordered" evidence="5">
    <location>
        <begin position="422"/>
        <end position="471"/>
    </location>
</feature>
<name>A0AAD9PG72_RIDPI</name>
<sequence length="1486" mass="165381">MVSDRVNSWIVKHRYSEFRELHEKLVSQHQLDKQLLPPKKLFGNQSENFVKKRQAELQGYLQVLLQVYTELPHVLTTFLNFHKYEIHGITRTLAEELYENGDCILAAGETFVLTPLQLCAICERLQLAEPPCGTGNARQDLGHILDFVTRLKHLKIRGSKDLVGTSSIRMQDMSFELTSFKALQSLDLDLCNLEKITGVDVLKKILKSLSVHHCIKALKEVLLLEVAVGQWLGSDNEAVLVHAWSSLTSADFSHNEVATIDESVKLMPRLEKIDLSHNCLEDIQRLQHLSALTNVSLRSNHIKQLNSLHTKLGNIKSLDLSGNQLESLQGFSKLYSLASLNVSCNAISQLLEVRHISFLPCLEELTLSGNPITNILDYRTKLFELFGNRAQELTLDKRKATQKELDTVAVLLAIQKARETKEKIKRQPVRKQHTREAQIVESSSSLPSSSHSPPREEAPHTSTTSALAGLHTPSLTATALRDESPEMLRMQVELIREQGGEAWLSLLNEIQQLEGQRQTRLPPQLPHRATRGRHNTSNRTSYRNAPSSSSSDSSSSGDGADFLVQRQPFVVKVSPSVYHERLRYPQSASSSFILPETLPSKNDATFVSHLSTLTPSLSRAKGRRGRRGSDDGRPPMEERPVHLMWCSTLCYTNPYQELPTCVYITTENLHIFYVLALRGADGQPSLQHMACISLAAIHQIVLGHRNMYIRIEEAFVGPMGTYTFLSASASKTDLFLESLKLAYRRAAPDPDCYEEPHVVVNGETDLKLKHVLNSMEGRANAGDVRVVLYMLVHAADIANVTHSLVVTDRYLYLLQEDYVLWPQPTFAVGPSLRPQFVVVQAFPVSARIGGVHMYDSNTYCRDAHETSLSRTFCATSAGGAVQLSNFIGYGVRLTMDLGAQGISTFDIRVPTSGMRDQFLGALTEVRSGQTSTDRGHGRAKLRKKRGVDARTRGRHHPALAARLQLKQRVSDSNESTDNNSVDSVRHAHLSDDSTVPSSGGGGVGGSDGTQMRDSPTGESRDLVDSSLEEFVEAPEPPATTPAEKPSSTSTYPTLELLARLGTCNENMFLLKRLSAPMQQLAAMTGEELLNFFHSRIAQIGVESDDLRHVLWTPVTPYLAPGQEVTTCVMLSTRAVYFVSDDEPVGVTSPPGWRTHTRNKSDSFGRVGRRGRRWPDAHNATAGIIQRAEDAAHKLVRAYYILPLIELSQVHVGLFDQRLRLAGNSAEAVFTCVTRDNRLTEQFVSELSSVLAAYDQPPRSAATAESPEPDFYAMYGPRERGGSDAVSIEATSQHAHVQFVYPREDSISDMSYLITESILGPKPSAINVSLYVMLFVVDSSPPDTSDVTKMRARSLVVADGFICLAVEDCVSYPLPRFARFPPNRPRYEIAELRRLEHLRRVVLGDASSRHVTLVFADENEELQVDTSRRYYDSDGAGVDPQVAPVPDVTWTLLIQNTKDKERLVRLVSKQWEELHEGEELPVNMSAS</sequence>
<feature type="region of interest" description="Disordered" evidence="5">
    <location>
        <begin position="515"/>
        <end position="560"/>
    </location>
</feature>
<evidence type="ECO:0000259" key="6">
    <source>
        <dbReference type="PROSITE" id="PS50195"/>
    </source>
</evidence>
<dbReference type="SUPFAM" id="SSF64268">
    <property type="entry name" value="PX domain"/>
    <property type="match status" value="1"/>
</dbReference>
<accession>A0AAD9PG72</accession>
<feature type="compositionally biased region" description="Basic and acidic residues" evidence="5">
    <location>
        <begin position="627"/>
        <end position="637"/>
    </location>
</feature>
<dbReference type="InterPro" id="IPR032675">
    <property type="entry name" value="LRR_dom_sf"/>
</dbReference>
<organism evidence="7 8">
    <name type="scientific">Ridgeia piscesae</name>
    <name type="common">Tubeworm</name>
    <dbReference type="NCBI Taxonomy" id="27915"/>
    <lineage>
        <taxon>Eukaryota</taxon>
        <taxon>Metazoa</taxon>
        <taxon>Spiralia</taxon>
        <taxon>Lophotrochozoa</taxon>
        <taxon>Annelida</taxon>
        <taxon>Polychaeta</taxon>
        <taxon>Sedentaria</taxon>
        <taxon>Canalipalpata</taxon>
        <taxon>Sabellida</taxon>
        <taxon>Siboglinidae</taxon>
        <taxon>Ridgeia</taxon>
    </lineage>
</organism>
<dbReference type="Pfam" id="PF13855">
    <property type="entry name" value="LRR_8"/>
    <property type="match status" value="1"/>
</dbReference>
<dbReference type="InterPro" id="IPR001611">
    <property type="entry name" value="Leu-rich_rpt"/>
</dbReference>
<dbReference type="InterPro" id="IPR003591">
    <property type="entry name" value="Leu-rich_rpt_typical-subtyp"/>
</dbReference>
<dbReference type="InterPro" id="IPR001683">
    <property type="entry name" value="PX_dom"/>
</dbReference>
<feature type="region of interest" description="Disordered" evidence="5">
    <location>
        <begin position="926"/>
        <end position="1023"/>
    </location>
</feature>
<dbReference type="PANTHER" id="PTHR15454">
    <property type="entry name" value="NISCHARIN RELATED"/>
    <property type="match status" value="1"/>
</dbReference>
<evidence type="ECO:0000256" key="2">
    <source>
        <dbReference type="ARBA" id="ARBA00022490"/>
    </source>
</evidence>
<dbReference type="Gene3D" id="3.80.10.10">
    <property type="entry name" value="Ribonuclease Inhibitor"/>
    <property type="match status" value="2"/>
</dbReference>
<comment type="subcellular location">
    <subcellularLocation>
        <location evidence="1">Cytoplasm</location>
    </subcellularLocation>
</comment>
<dbReference type="InterPro" id="IPR057288">
    <property type="entry name" value="PH_PLEKHM2"/>
</dbReference>
<dbReference type="EMBL" id="JAODUO010000001">
    <property type="protein sequence ID" value="KAK2194210.1"/>
    <property type="molecule type" value="Genomic_DNA"/>
</dbReference>
<evidence type="ECO:0000256" key="4">
    <source>
        <dbReference type="ARBA" id="ARBA00022737"/>
    </source>
</evidence>
<reference evidence="7" key="1">
    <citation type="journal article" date="2023" name="Mol. Biol. Evol.">
        <title>Third-Generation Sequencing Reveals the Adaptive Role of the Epigenome in Three Deep-Sea Polychaetes.</title>
        <authorList>
            <person name="Perez M."/>
            <person name="Aroh O."/>
            <person name="Sun Y."/>
            <person name="Lan Y."/>
            <person name="Juniper S.K."/>
            <person name="Young C.R."/>
            <person name="Angers B."/>
            <person name="Qian P.Y."/>
        </authorList>
    </citation>
    <scope>NUCLEOTIDE SEQUENCE</scope>
    <source>
        <strain evidence="7">R07B-5</strain>
    </source>
</reference>
<dbReference type="Pfam" id="PF00787">
    <property type="entry name" value="PX"/>
    <property type="match status" value="1"/>
</dbReference>
<evidence type="ECO:0000256" key="1">
    <source>
        <dbReference type="ARBA" id="ARBA00004496"/>
    </source>
</evidence>
<feature type="region of interest" description="Disordered" evidence="5">
    <location>
        <begin position="1147"/>
        <end position="1171"/>
    </location>
</feature>
<dbReference type="Gene3D" id="3.30.1520.10">
    <property type="entry name" value="Phox-like domain"/>
    <property type="match status" value="1"/>
</dbReference>
<protein>
    <recommendedName>
        <fullName evidence="6">PX domain-containing protein</fullName>
    </recommendedName>
</protein>
<dbReference type="SUPFAM" id="SSF52075">
    <property type="entry name" value="Outer arm dynein light chain 1"/>
    <property type="match status" value="1"/>
</dbReference>
<feature type="compositionally biased region" description="Low complexity" evidence="5">
    <location>
        <begin position="442"/>
        <end position="452"/>
    </location>
</feature>
<evidence type="ECO:0000313" key="7">
    <source>
        <dbReference type="EMBL" id="KAK2194210.1"/>
    </source>
</evidence>
<keyword evidence="2" id="KW-0963">Cytoplasm</keyword>
<feature type="compositionally biased region" description="Polar residues" evidence="5">
    <location>
        <begin position="970"/>
        <end position="982"/>
    </location>
</feature>
<dbReference type="GO" id="GO:0005737">
    <property type="term" value="C:cytoplasm"/>
    <property type="evidence" value="ECO:0007669"/>
    <property type="project" value="UniProtKB-SubCell"/>
</dbReference>
<feature type="compositionally biased region" description="Low complexity" evidence="5">
    <location>
        <begin position="547"/>
        <end position="559"/>
    </location>
</feature>
<feature type="region of interest" description="Disordered" evidence="5">
    <location>
        <begin position="1031"/>
        <end position="1050"/>
    </location>
</feature>
<dbReference type="Proteomes" id="UP001209878">
    <property type="component" value="Unassembled WGS sequence"/>
</dbReference>
<dbReference type="InterPro" id="IPR036871">
    <property type="entry name" value="PX_dom_sf"/>
</dbReference>